<dbReference type="GO" id="GO:0005634">
    <property type="term" value="C:nucleus"/>
    <property type="evidence" value="ECO:0007669"/>
    <property type="project" value="UniProtKB-SubCell"/>
</dbReference>
<dbReference type="PANTHER" id="PTHR13948">
    <property type="entry name" value="RNA-BINDING PROTEIN"/>
    <property type="match status" value="1"/>
</dbReference>
<dbReference type="GO" id="GO:0000398">
    <property type="term" value="P:mRNA splicing, via spliceosome"/>
    <property type="evidence" value="ECO:0007669"/>
    <property type="project" value="TreeGrafter"/>
</dbReference>
<evidence type="ECO:0000259" key="10">
    <source>
        <dbReference type="PROSITE" id="PS50199"/>
    </source>
</evidence>
<evidence type="ECO:0000256" key="5">
    <source>
        <dbReference type="ARBA" id="ARBA00023242"/>
    </source>
</evidence>
<evidence type="ECO:0000256" key="3">
    <source>
        <dbReference type="ARBA" id="ARBA00022771"/>
    </source>
</evidence>
<accession>A0A7S3K3C1</accession>
<dbReference type="EMBL" id="HBIJ01018854">
    <property type="protein sequence ID" value="CAE0371635.1"/>
    <property type="molecule type" value="Transcribed_RNA"/>
</dbReference>
<keyword evidence="5" id="KW-0539">Nucleus</keyword>
<evidence type="ECO:0000256" key="2">
    <source>
        <dbReference type="ARBA" id="ARBA00022723"/>
    </source>
</evidence>
<dbReference type="Pfam" id="PF00076">
    <property type="entry name" value="RRM_1"/>
    <property type="match status" value="1"/>
</dbReference>
<dbReference type="InterPro" id="IPR041591">
    <property type="entry name" value="OCRE"/>
</dbReference>
<dbReference type="CDD" id="cd00590">
    <property type="entry name" value="RRM_SF"/>
    <property type="match status" value="2"/>
</dbReference>
<keyword evidence="6" id="KW-0694">RNA-binding</keyword>
<evidence type="ECO:0008006" key="12">
    <source>
        <dbReference type="Google" id="ProtNLM"/>
    </source>
</evidence>
<organism evidence="11">
    <name type="scientific">Aureoumbra lagunensis</name>
    <dbReference type="NCBI Taxonomy" id="44058"/>
    <lineage>
        <taxon>Eukaryota</taxon>
        <taxon>Sar</taxon>
        <taxon>Stramenopiles</taxon>
        <taxon>Ochrophyta</taxon>
        <taxon>Pelagophyceae</taxon>
        <taxon>Pelagomonadales</taxon>
        <taxon>Aureoumbra</taxon>
    </lineage>
</organism>
<dbReference type="Gene3D" id="3.30.70.330">
    <property type="match status" value="2"/>
</dbReference>
<protein>
    <recommendedName>
        <fullName evidence="12">RanBP2-type domain-containing protein</fullName>
    </recommendedName>
</protein>
<dbReference type="AlphaFoldDB" id="A0A7S3K3C1"/>
<keyword evidence="3 7" id="KW-0863">Zinc-finger</keyword>
<dbReference type="InterPro" id="IPR035979">
    <property type="entry name" value="RBD_domain_sf"/>
</dbReference>
<dbReference type="PROSITE" id="PS50102">
    <property type="entry name" value="RRM"/>
    <property type="match status" value="1"/>
</dbReference>
<dbReference type="Pfam" id="PF17780">
    <property type="entry name" value="OCRE"/>
    <property type="match status" value="1"/>
</dbReference>
<evidence type="ECO:0000259" key="9">
    <source>
        <dbReference type="PROSITE" id="PS50102"/>
    </source>
</evidence>
<feature type="compositionally biased region" description="Polar residues" evidence="8">
    <location>
        <begin position="412"/>
        <end position="422"/>
    </location>
</feature>
<dbReference type="SMART" id="SM00360">
    <property type="entry name" value="RRM"/>
    <property type="match status" value="2"/>
</dbReference>
<keyword evidence="4" id="KW-0862">Zinc</keyword>
<feature type="region of interest" description="Disordered" evidence="8">
    <location>
        <begin position="412"/>
        <end position="436"/>
    </location>
</feature>
<evidence type="ECO:0000256" key="1">
    <source>
        <dbReference type="ARBA" id="ARBA00004123"/>
    </source>
</evidence>
<reference evidence="11" key="1">
    <citation type="submission" date="2021-01" db="EMBL/GenBank/DDBJ databases">
        <authorList>
            <person name="Corre E."/>
            <person name="Pelletier E."/>
            <person name="Niang G."/>
            <person name="Scheremetjew M."/>
            <person name="Finn R."/>
            <person name="Kale V."/>
            <person name="Holt S."/>
            <person name="Cochrane G."/>
            <person name="Meng A."/>
            <person name="Brown T."/>
            <person name="Cohen L."/>
        </authorList>
    </citation>
    <scope>NUCLEOTIDE SEQUENCE</scope>
    <source>
        <strain evidence="11">CCMP1510</strain>
    </source>
</reference>
<evidence type="ECO:0000256" key="4">
    <source>
        <dbReference type="ARBA" id="ARBA00022833"/>
    </source>
</evidence>
<evidence type="ECO:0000256" key="7">
    <source>
        <dbReference type="PROSITE-ProRule" id="PRU00322"/>
    </source>
</evidence>
<dbReference type="Gene3D" id="4.10.1060.10">
    <property type="entry name" value="Zinc finger, RanBP2-type"/>
    <property type="match status" value="1"/>
</dbReference>
<feature type="compositionally biased region" description="Basic and acidic residues" evidence="8">
    <location>
        <begin position="424"/>
        <end position="436"/>
    </location>
</feature>
<feature type="domain" description="RRM" evidence="9">
    <location>
        <begin position="219"/>
        <end position="298"/>
    </location>
</feature>
<dbReference type="InterPro" id="IPR001876">
    <property type="entry name" value="Znf_RanBP2"/>
</dbReference>
<feature type="compositionally biased region" description="Basic and acidic residues" evidence="8">
    <location>
        <begin position="12"/>
        <end position="21"/>
    </location>
</feature>
<feature type="region of interest" description="Disordered" evidence="8">
    <location>
        <begin position="1"/>
        <end position="21"/>
    </location>
</feature>
<keyword evidence="2" id="KW-0479">Metal-binding</keyword>
<dbReference type="InterPro" id="IPR036443">
    <property type="entry name" value="Znf_RanBP2_sf"/>
</dbReference>
<dbReference type="Pfam" id="PF00641">
    <property type="entry name" value="Zn_ribbon_RanBP"/>
    <property type="match status" value="1"/>
</dbReference>
<dbReference type="SUPFAM" id="SSF90209">
    <property type="entry name" value="Ran binding protein zinc finger-like"/>
    <property type="match status" value="1"/>
</dbReference>
<proteinExistence type="predicted"/>
<dbReference type="PANTHER" id="PTHR13948:SF3">
    <property type="entry name" value="FI21118P1"/>
    <property type="match status" value="1"/>
</dbReference>
<dbReference type="InterPro" id="IPR000504">
    <property type="entry name" value="RRM_dom"/>
</dbReference>
<evidence type="ECO:0000256" key="8">
    <source>
        <dbReference type="SAM" id="MobiDB-lite"/>
    </source>
</evidence>
<gene>
    <name evidence="11" type="ORF">ALAG00032_LOCUS12417</name>
</gene>
<dbReference type="PROSITE" id="PS50199">
    <property type="entry name" value="ZF_RANBP2_2"/>
    <property type="match status" value="1"/>
</dbReference>
<evidence type="ECO:0000256" key="6">
    <source>
        <dbReference type="PROSITE-ProRule" id="PRU00176"/>
    </source>
</evidence>
<feature type="domain" description="RanBP2-type" evidence="10">
    <location>
        <begin position="161"/>
        <end position="190"/>
    </location>
</feature>
<dbReference type="GO" id="GO:0008270">
    <property type="term" value="F:zinc ion binding"/>
    <property type="evidence" value="ECO:0007669"/>
    <property type="project" value="UniProtKB-KW"/>
</dbReference>
<dbReference type="SUPFAM" id="SSF54928">
    <property type="entry name" value="RNA-binding domain, RBD"/>
    <property type="match status" value="2"/>
</dbReference>
<comment type="subcellular location">
    <subcellularLocation>
        <location evidence="1">Nucleus</location>
    </subcellularLocation>
</comment>
<dbReference type="InterPro" id="IPR012677">
    <property type="entry name" value="Nucleotide-bd_a/b_plait_sf"/>
</dbReference>
<sequence>MASSSEVRVRKRCEEKTLSRSCERSIDFREEEDYKKYGVNERIGEDDRGEAGTRKRRKKECIETETILIRGLPYGTRESDIEAILAAFWPQSIRIVVSGHCSHKVNAFIDFSDITYSKAVMDHFPSRKKGEGSAITLENGDECNIEYARPLNQKYTQGKMPKSDWTCDQCGTYNFSKRLRCFQCGIDREFGTKMQLYGGEIIDTIDDEIGKFDSNTPTSSLVIYNLSTFSGENELAAALRPYAPIKEVEILRDSSGRTRRIGFVSFVSVEAATHTLKAAQTAGLELDGSQLHFAYSAGPAVAQVLTQANLRRQQIRKHLLDQAAPYLNITNQKSTTETIHRDWPPVFEKGATDYHFDAASGYFYEPISGFYYDPKQKFYFNAQTRDYFHHTPNTNPPFTKFDYLSSTTISSNTPAKNAPLTSHTKKEEDLITPKQESEKKINIHHSAQHIKKTGPIAFGLLKTSATINPKQTLSIHQSPHTTSPKLALSQVLAVGTNYDQLHRLYINNRPAVAFCEANNKWLCLVSERQFSSEDKLKSHIAKSQLYKDALQRAVQNNLITLQ</sequence>
<dbReference type="GO" id="GO:0003723">
    <property type="term" value="F:RNA binding"/>
    <property type="evidence" value="ECO:0007669"/>
    <property type="project" value="UniProtKB-UniRule"/>
</dbReference>
<dbReference type="PROSITE" id="PS01358">
    <property type="entry name" value="ZF_RANBP2_1"/>
    <property type="match status" value="1"/>
</dbReference>
<dbReference type="SMART" id="SM00547">
    <property type="entry name" value="ZnF_RBZ"/>
    <property type="match status" value="1"/>
</dbReference>
<evidence type="ECO:0000313" key="11">
    <source>
        <dbReference type="EMBL" id="CAE0371635.1"/>
    </source>
</evidence>
<name>A0A7S3K3C1_9STRA</name>